<keyword evidence="3" id="KW-0808">Transferase</keyword>
<protein>
    <submittedName>
        <fullName evidence="3">DNA methyltransferase</fullName>
    </submittedName>
</protein>
<comment type="caution">
    <text evidence="3">The sequence shown here is derived from an EMBL/GenBank/DDBJ whole genome shotgun (WGS) entry which is preliminary data.</text>
</comment>
<evidence type="ECO:0000313" key="3">
    <source>
        <dbReference type="EMBL" id="KFI60070.1"/>
    </source>
</evidence>
<dbReference type="Proteomes" id="UP000029074">
    <property type="component" value="Unassembled WGS sequence"/>
</dbReference>
<gene>
    <name evidence="3" type="ORF">BGLCM_0090</name>
</gene>
<organism evidence="3 4">
    <name type="scientific">Bifidobacterium gallicum DSM 20093 = LMG 11596</name>
    <dbReference type="NCBI Taxonomy" id="561180"/>
    <lineage>
        <taxon>Bacteria</taxon>
        <taxon>Bacillati</taxon>
        <taxon>Actinomycetota</taxon>
        <taxon>Actinomycetes</taxon>
        <taxon>Bifidobacteriales</taxon>
        <taxon>Bifidobacteriaceae</taxon>
        <taxon>Bifidobacterium</taxon>
    </lineage>
</organism>
<sequence length="463" mass="51459">MVDALTHTHTHAGAMPDELSGMASAATREFVDQHRGDDVRELALHAKRTDDVDMPFALNQIAGWQTARTKLPEWAAHHEIIYPPHLSMEQCSSQFTAHVKMRLAQRVLQEAGIQPQRFADLTGGFGVDCSYLARLFTDADYVEQQPHLCTIAQHNYAALALTQVHVHQADARKYLESINGEGTAKPYDLIYLDPARRDGHGARTVAIEDCTPNVLEMKDGLLRAAHAVMIKLSPMLDWRQAVEQFEGSVSHVVIVSAGNECKELLLVLQERDDAADCTMLAINDDQQLEYVLGHESQARLNGWNGEPGNGESSAGSGLQLTVEALEELAERGELYMYEPNASIMKAGAFDVLEQLMPVTQVGPHSHLFVGTQLIDQFPGRKFQVTSLGTMNKQSLKTQLQRLRERQQGEGRKTLQANVAVRNFPLTVQQLRKKLKLSDGGSDYLFATTLGRDTHTLFWCRKAA</sequence>
<evidence type="ECO:0000259" key="1">
    <source>
        <dbReference type="Pfam" id="PF18096"/>
    </source>
</evidence>
<evidence type="ECO:0000313" key="4">
    <source>
        <dbReference type="Proteomes" id="UP000029074"/>
    </source>
</evidence>
<feature type="domain" description="PG-1098 ferredoxin-like" evidence="2">
    <location>
        <begin position="335"/>
        <end position="378"/>
    </location>
</feature>
<keyword evidence="3" id="KW-0489">Methyltransferase</keyword>
<proteinExistence type="predicted"/>
<dbReference type="EMBL" id="JGYW01000001">
    <property type="protein sequence ID" value="KFI60070.1"/>
    <property type="molecule type" value="Genomic_DNA"/>
</dbReference>
<dbReference type="Gene3D" id="1.10.10.1110">
    <property type="entry name" value="Methyltransferase PG1098, N-terminal domain"/>
    <property type="match status" value="1"/>
</dbReference>
<dbReference type="AlphaFoldDB" id="A0A087AMS0"/>
<reference evidence="3 4" key="1">
    <citation type="submission" date="2014-03" db="EMBL/GenBank/DDBJ databases">
        <title>Genomics of Bifidobacteria.</title>
        <authorList>
            <person name="Ventura M."/>
            <person name="Milani C."/>
            <person name="Lugli G.A."/>
        </authorList>
    </citation>
    <scope>NUCLEOTIDE SEQUENCE [LARGE SCALE GENOMIC DNA]</scope>
    <source>
        <strain evidence="3 4">LMG 11596</strain>
    </source>
</reference>
<dbReference type="CDD" id="cd02440">
    <property type="entry name" value="AdoMet_MTases"/>
    <property type="match status" value="1"/>
</dbReference>
<dbReference type="Pfam" id="PF18096">
    <property type="entry name" value="Thump_like"/>
    <property type="match status" value="1"/>
</dbReference>
<keyword evidence="4" id="KW-1185">Reference proteome</keyword>
<dbReference type="InterPro" id="IPR029063">
    <property type="entry name" value="SAM-dependent_MTases_sf"/>
</dbReference>
<dbReference type="Gene3D" id="3.40.50.150">
    <property type="entry name" value="Vaccinia Virus protein VP39"/>
    <property type="match status" value="1"/>
</dbReference>
<dbReference type="InterPro" id="IPR041497">
    <property type="entry name" value="Thump-like"/>
</dbReference>
<name>A0A087AMS0_9BIFI</name>
<dbReference type="InterPro" id="IPR054168">
    <property type="entry name" value="PG_1098_Fer"/>
</dbReference>
<evidence type="ECO:0000259" key="2">
    <source>
        <dbReference type="Pfam" id="PF22013"/>
    </source>
</evidence>
<feature type="domain" description="THUMP-like" evidence="1">
    <location>
        <begin position="379"/>
        <end position="461"/>
    </location>
</feature>
<accession>A0A087AMS0</accession>
<dbReference type="GO" id="GO:0008168">
    <property type="term" value="F:methyltransferase activity"/>
    <property type="evidence" value="ECO:0007669"/>
    <property type="project" value="UniProtKB-KW"/>
</dbReference>
<dbReference type="GO" id="GO:0032259">
    <property type="term" value="P:methylation"/>
    <property type="evidence" value="ECO:0007669"/>
    <property type="project" value="UniProtKB-KW"/>
</dbReference>
<dbReference type="SUPFAM" id="SSF53335">
    <property type="entry name" value="S-adenosyl-L-methionine-dependent methyltransferases"/>
    <property type="match status" value="1"/>
</dbReference>
<dbReference type="Pfam" id="PF22013">
    <property type="entry name" value="PG_1098_Fer"/>
    <property type="match status" value="1"/>
</dbReference>